<keyword evidence="1" id="KW-0175">Coiled coil</keyword>
<proteinExistence type="predicted"/>
<evidence type="ECO:0000313" key="4">
    <source>
        <dbReference type="Proteomes" id="UP000041254"/>
    </source>
</evidence>
<dbReference type="VEuPathDB" id="CryptoDB:Vbra_15275"/>
<protein>
    <submittedName>
        <fullName evidence="3">Uncharacterized protein</fullName>
    </submittedName>
</protein>
<name>A0A0G4FFU4_VITBC</name>
<dbReference type="Proteomes" id="UP000041254">
    <property type="component" value="Unassembled WGS sequence"/>
</dbReference>
<keyword evidence="4" id="KW-1185">Reference proteome</keyword>
<evidence type="ECO:0000256" key="1">
    <source>
        <dbReference type="SAM" id="Coils"/>
    </source>
</evidence>
<evidence type="ECO:0000313" key="3">
    <source>
        <dbReference type="EMBL" id="CEM11923.1"/>
    </source>
</evidence>
<accession>A0A0G4FFU4</accession>
<dbReference type="InParanoid" id="A0A0G4FFU4"/>
<feature type="region of interest" description="Disordered" evidence="2">
    <location>
        <begin position="1"/>
        <end position="53"/>
    </location>
</feature>
<feature type="compositionally biased region" description="Basic residues" evidence="2">
    <location>
        <begin position="1"/>
        <end position="10"/>
    </location>
</feature>
<sequence>MFQKKKRRSAKTAEAAKREEGGEAVGSPPAERPSSADKALDKAPPAAPPKEGHDIAHVSIAAAAEKTGVSRRSQQCLACTQREKENGELKKKLGALRASLADMSGTLERSKDYIGRLEKQAATLKRQRDVLQAENELLSDETADFLPLPEARKVCWKTLQKGRALQLFVTLPWRTSAGRRLLRQALEKLRANRDSKRTVVDNLLAATTDRERPEPGRLAELRQEQLHIVGENARLLEEVQSLKAMFGSRRAERSLQLPGHPLPSAGVVDHPLHVEYDSRIVDSVLARFVTVFAFQQRRLLWTTFARLRFHASHLVVDAEEASAQRELSQLCREAGEAYRIQTLFLVLKCFLSRRVCRSFMKLYAVHSDFWVETFPFCHACQAAHPPGAHSKYRRQQYMVSRRTERAVDGDDSAPPLMSSSDALAAAAAEATCRCESPPSRMPREKSRLTSWSLPLSSCLPLLTRTITRLRHLSSPRQ</sequence>
<dbReference type="PhylomeDB" id="A0A0G4FFU4"/>
<feature type="coiled-coil region" evidence="1">
    <location>
        <begin position="107"/>
        <end position="141"/>
    </location>
</feature>
<dbReference type="AlphaFoldDB" id="A0A0G4FFU4"/>
<evidence type="ECO:0000256" key="2">
    <source>
        <dbReference type="SAM" id="MobiDB-lite"/>
    </source>
</evidence>
<gene>
    <name evidence="3" type="ORF">Vbra_15275</name>
</gene>
<dbReference type="EMBL" id="CDMY01000428">
    <property type="protein sequence ID" value="CEM11923.1"/>
    <property type="molecule type" value="Genomic_DNA"/>
</dbReference>
<organism evidence="3 4">
    <name type="scientific">Vitrella brassicaformis (strain CCMP3155)</name>
    <dbReference type="NCBI Taxonomy" id="1169540"/>
    <lineage>
        <taxon>Eukaryota</taxon>
        <taxon>Sar</taxon>
        <taxon>Alveolata</taxon>
        <taxon>Colpodellida</taxon>
        <taxon>Vitrellaceae</taxon>
        <taxon>Vitrella</taxon>
    </lineage>
</organism>
<reference evidence="3 4" key="1">
    <citation type="submission" date="2014-11" db="EMBL/GenBank/DDBJ databases">
        <authorList>
            <person name="Zhu J."/>
            <person name="Qi W."/>
            <person name="Song R."/>
        </authorList>
    </citation>
    <scope>NUCLEOTIDE SEQUENCE [LARGE SCALE GENOMIC DNA]</scope>
</reference>
<dbReference type="OrthoDB" id="341170at2759"/>